<dbReference type="EMBL" id="MVHV01000009">
    <property type="protein sequence ID" value="ORA82721.1"/>
    <property type="molecule type" value="Genomic_DNA"/>
</dbReference>
<dbReference type="Gene3D" id="3.40.50.720">
    <property type="entry name" value="NAD(P)-binding Rossmann-like Domain"/>
    <property type="match status" value="1"/>
</dbReference>
<organism evidence="4 5">
    <name type="scientific">Mycobacterium malmoense</name>
    <dbReference type="NCBI Taxonomy" id="1780"/>
    <lineage>
        <taxon>Bacteria</taxon>
        <taxon>Bacillati</taxon>
        <taxon>Actinomycetota</taxon>
        <taxon>Actinomycetes</taxon>
        <taxon>Mycobacteriales</taxon>
        <taxon>Mycobacteriaceae</taxon>
        <taxon>Mycobacterium</taxon>
    </lineage>
</organism>
<protein>
    <submittedName>
        <fullName evidence="4">3-oxoacyl-ACP reductase</fullName>
    </submittedName>
</protein>
<dbReference type="PROSITE" id="PS00061">
    <property type="entry name" value="ADH_SHORT"/>
    <property type="match status" value="1"/>
</dbReference>
<dbReference type="PANTHER" id="PTHR42760:SF133">
    <property type="entry name" value="3-OXOACYL-[ACYL-CARRIER-PROTEIN] REDUCTASE"/>
    <property type="match status" value="1"/>
</dbReference>
<dbReference type="Proteomes" id="UP000243140">
    <property type="component" value="Unassembled WGS sequence"/>
</dbReference>
<gene>
    <name evidence="4" type="ORF">BST29_10645</name>
</gene>
<dbReference type="InterPro" id="IPR020904">
    <property type="entry name" value="Sc_DH/Rdtase_CS"/>
</dbReference>
<evidence type="ECO:0000313" key="5">
    <source>
        <dbReference type="Proteomes" id="UP000243140"/>
    </source>
</evidence>
<dbReference type="SUPFAM" id="SSF51735">
    <property type="entry name" value="NAD(P)-binding Rossmann-fold domains"/>
    <property type="match status" value="1"/>
</dbReference>
<dbReference type="InterPro" id="IPR036291">
    <property type="entry name" value="NAD(P)-bd_dom_sf"/>
</dbReference>
<name>A0ABX3SRY9_MYCMA</name>
<evidence type="ECO:0000256" key="2">
    <source>
        <dbReference type="ARBA" id="ARBA00023002"/>
    </source>
</evidence>
<dbReference type="InterPro" id="IPR002347">
    <property type="entry name" value="SDR_fam"/>
</dbReference>
<sequence length="233" mass="24374">MTTALVTGAARGIGQAISRRLFEEGYRLIMADLSPAIHDSANALGAVAVQADVSEASGRDAIGSAVRSTGEPLHLLVNNAGITRDALIVDMTEKMFRQVTRINLGACFELTSALAHGMADGGAIVNISSRASLGNVGQFNYAVSKAGVVGLTRSLALAYAPRLRVNAVAPGFVATDMTDAVPERVRERLIARIPLQRPGYPDDIAEAVVWLGSPRAGYVTGQVLYSCGGRSHG</sequence>
<keyword evidence="2" id="KW-0560">Oxidoreductase</keyword>
<dbReference type="SMART" id="SM00822">
    <property type="entry name" value="PKS_KR"/>
    <property type="match status" value="1"/>
</dbReference>
<dbReference type="RefSeq" id="WP_083010491.1">
    <property type="nucleotide sequence ID" value="NZ_CP060015.1"/>
</dbReference>
<keyword evidence="5" id="KW-1185">Reference proteome</keyword>
<evidence type="ECO:0000256" key="1">
    <source>
        <dbReference type="ARBA" id="ARBA00006484"/>
    </source>
</evidence>
<evidence type="ECO:0000259" key="3">
    <source>
        <dbReference type="SMART" id="SM00822"/>
    </source>
</evidence>
<dbReference type="InterPro" id="IPR057326">
    <property type="entry name" value="KR_dom"/>
</dbReference>
<proteinExistence type="inferred from homology"/>
<comment type="caution">
    <text evidence="4">The sequence shown here is derived from an EMBL/GenBank/DDBJ whole genome shotgun (WGS) entry which is preliminary data.</text>
</comment>
<evidence type="ECO:0000313" key="4">
    <source>
        <dbReference type="EMBL" id="ORA82721.1"/>
    </source>
</evidence>
<feature type="domain" description="Ketoreductase" evidence="3">
    <location>
        <begin position="2"/>
        <end position="204"/>
    </location>
</feature>
<comment type="similarity">
    <text evidence="1">Belongs to the short-chain dehydrogenases/reductases (SDR) family.</text>
</comment>
<reference evidence="4 5" key="1">
    <citation type="submission" date="2017-02" db="EMBL/GenBank/DDBJ databases">
        <title>The new phylogeny of genus Mycobacterium.</title>
        <authorList>
            <person name="Tortoli E."/>
            <person name="Trovato A."/>
            <person name="Cirillo D.M."/>
        </authorList>
    </citation>
    <scope>NUCLEOTIDE SEQUENCE [LARGE SCALE GENOMIC DNA]</scope>
    <source>
        <strain evidence="4 5">IP1130001</strain>
    </source>
</reference>
<dbReference type="PRINTS" id="PR00080">
    <property type="entry name" value="SDRFAMILY"/>
</dbReference>
<dbReference type="Pfam" id="PF13561">
    <property type="entry name" value="adh_short_C2"/>
    <property type="match status" value="1"/>
</dbReference>
<accession>A0ABX3SRY9</accession>
<dbReference type="PANTHER" id="PTHR42760">
    <property type="entry name" value="SHORT-CHAIN DEHYDROGENASES/REDUCTASES FAMILY MEMBER"/>
    <property type="match status" value="1"/>
</dbReference>
<dbReference type="PRINTS" id="PR00081">
    <property type="entry name" value="GDHRDH"/>
</dbReference>